<evidence type="ECO:0000313" key="3">
    <source>
        <dbReference type="Proteomes" id="UP000630805"/>
    </source>
</evidence>
<organism evidence="2 3">
    <name type="scientific">Ruegeria haliotis</name>
    <dbReference type="NCBI Taxonomy" id="2747601"/>
    <lineage>
        <taxon>Bacteria</taxon>
        <taxon>Pseudomonadati</taxon>
        <taxon>Pseudomonadota</taxon>
        <taxon>Alphaproteobacteria</taxon>
        <taxon>Rhodobacterales</taxon>
        <taxon>Roseobacteraceae</taxon>
        <taxon>Ruegeria</taxon>
    </lineage>
</organism>
<protein>
    <submittedName>
        <fullName evidence="2">Uncharacterized protein</fullName>
    </submittedName>
</protein>
<keyword evidence="3" id="KW-1185">Reference proteome</keyword>
<feature type="transmembrane region" description="Helical" evidence="1">
    <location>
        <begin position="15"/>
        <end position="35"/>
    </location>
</feature>
<keyword evidence="1" id="KW-1133">Transmembrane helix</keyword>
<accession>A0ABX2PNE2</accession>
<keyword evidence="1" id="KW-0812">Transmembrane</keyword>
<comment type="caution">
    <text evidence="2">The sequence shown here is derived from an EMBL/GenBank/DDBJ whole genome shotgun (WGS) entry which is preliminary data.</text>
</comment>
<name>A0ABX2PNE2_9RHOB</name>
<proteinExistence type="predicted"/>
<dbReference type="EMBL" id="JABXWT010000002">
    <property type="protein sequence ID" value="NVO55659.1"/>
    <property type="molecule type" value="Genomic_DNA"/>
</dbReference>
<gene>
    <name evidence="2" type="ORF">HW561_07645</name>
</gene>
<dbReference type="RefSeq" id="WP_176863297.1">
    <property type="nucleotide sequence ID" value="NZ_JABXWT010000002.1"/>
</dbReference>
<sequence>MAHTASPPQVPEARIGTLVAIVLTGVLGFALGQSWPATDVTGRSQVNSEIEDWHGNVRRSTWSE</sequence>
<reference evidence="2 3" key="1">
    <citation type="submission" date="2020-06" db="EMBL/GenBank/DDBJ databases">
        <authorList>
            <person name="Cao W.R."/>
        </authorList>
    </citation>
    <scope>NUCLEOTIDE SEQUENCE [LARGE SCALE GENOMIC DNA]</scope>
    <source>
        <strain evidence="2 3">B1Z28</strain>
    </source>
</reference>
<evidence type="ECO:0000313" key="2">
    <source>
        <dbReference type="EMBL" id="NVO55659.1"/>
    </source>
</evidence>
<keyword evidence="1" id="KW-0472">Membrane</keyword>
<dbReference type="Proteomes" id="UP000630805">
    <property type="component" value="Unassembled WGS sequence"/>
</dbReference>
<evidence type="ECO:0000256" key="1">
    <source>
        <dbReference type="SAM" id="Phobius"/>
    </source>
</evidence>